<evidence type="ECO:0000313" key="2">
    <source>
        <dbReference type="Proteomes" id="UP000066624"/>
    </source>
</evidence>
<dbReference type="AlphaFoldDB" id="A0A0K0XZ66"/>
<reference evidence="1 2" key="1">
    <citation type="submission" date="2015-07" db="EMBL/GenBank/DDBJ databases">
        <authorList>
            <person name="Noorani M."/>
        </authorList>
    </citation>
    <scope>NUCLEOTIDE SEQUENCE [LARGE SCALE GENOMIC DNA]</scope>
    <source>
        <strain evidence="1 2">KCTC 42284</strain>
    </source>
</reference>
<dbReference type="Proteomes" id="UP000066624">
    <property type="component" value="Chromosome"/>
</dbReference>
<keyword evidence="2" id="KW-1185">Reference proteome</keyword>
<dbReference type="EMBL" id="CP012154">
    <property type="protein sequence ID" value="AKS42983.1"/>
    <property type="molecule type" value="Genomic_DNA"/>
</dbReference>
<proteinExistence type="predicted"/>
<organism evidence="1 2">
    <name type="scientific">Wenzhouxiangella marina</name>
    <dbReference type="NCBI Taxonomy" id="1579979"/>
    <lineage>
        <taxon>Bacteria</taxon>
        <taxon>Pseudomonadati</taxon>
        <taxon>Pseudomonadota</taxon>
        <taxon>Gammaproteobacteria</taxon>
        <taxon>Chromatiales</taxon>
        <taxon>Wenzhouxiangellaceae</taxon>
        <taxon>Wenzhouxiangella</taxon>
    </lineage>
</organism>
<sequence length="225" mass="23640">MPPADGTGLRSAGTVLVGSRELAARGLSPAIPDRCSEDLVLVPVGWMLWSRCLPPRFLSRQPAASLPAEGWGRGSVTPGHSVVPASRCRLERTVPGSSCRSGMRGGGGGEGCRRLTGQDSDRLGRCLSVHGSWLPAACLLPFPTAAARTWCSCRSDGCCGLGACRRDSCPASRQRPSPLRVGGEDLSLRVIRSYPLLDVDWSARFQTLLVGLECGVGEAARDAAG</sequence>
<name>A0A0K0XZ66_9GAMM</name>
<protein>
    <submittedName>
        <fullName evidence="1">Uncharacterized protein</fullName>
    </submittedName>
</protein>
<evidence type="ECO:0000313" key="1">
    <source>
        <dbReference type="EMBL" id="AKS42983.1"/>
    </source>
</evidence>
<dbReference type="KEGG" id="wma:WM2015_2625"/>
<gene>
    <name evidence="1" type="ORF">WM2015_2625</name>
</gene>
<accession>A0A0K0XZ66</accession>